<reference evidence="2 3" key="1">
    <citation type="submission" date="2023-07" db="EMBL/GenBank/DDBJ databases">
        <title>Genomic Encyclopedia of Type Strains, Phase IV (KMG-IV): sequencing the most valuable type-strain genomes for metagenomic binning, comparative biology and taxonomic classification.</title>
        <authorList>
            <person name="Goeker M."/>
        </authorList>
    </citation>
    <scope>NUCLEOTIDE SEQUENCE [LARGE SCALE GENOMIC DNA]</scope>
    <source>
        <strain evidence="2 3">B6-8</strain>
    </source>
</reference>
<proteinExistence type="predicted"/>
<evidence type="ECO:0000313" key="2">
    <source>
        <dbReference type="EMBL" id="MDQ0438934.1"/>
    </source>
</evidence>
<organism evidence="2 3">
    <name type="scientific">Kaistia dalseonensis</name>
    <dbReference type="NCBI Taxonomy" id="410840"/>
    <lineage>
        <taxon>Bacteria</taxon>
        <taxon>Pseudomonadati</taxon>
        <taxon>Pseudomonadota</taxon>
        <taxon>Alphaproteobacteria</taxon>
        <taxon>Hyphomicrobiales</taxon>
        <taxon>Kaistiaceae</taxon>
        <taxon>Kaistia</taxon>
    </lineage>
</organism>
<keyword evidence="3" id="KW-1185">Reference proteome</keyword>
<accession>A0ABU0H9E1</accession>
<evidence type="ECO:0000313" key="3">
    <source>
        <dbReference type="Proteomes" id="UP001241603"/>
    </source>
</evidence>
<dbReference type="Proteomes" id="UP001241603">
    <property type="component" value="Unassembled WGS sequence"/>
</dbReference>
<feature type="region of interest" description="Disordered" evidence="1">
    <location>
        <begin position="205"/>
        <end position="230"/>
    </location>
</feature>
<comment type="caution">
    <text evidence="2">The sequence shown here is derived from an EMBL/GenBank/DDBJ whole genome shotgun (WGS) entry which is preliminary data.</text>
</comment>
<feature type="compositionally biased region" description="Basic and acidic residues" evidence="1">
    <location>
        <begin position="218"/>
        <end position="230"/>
    </location>
</feature>
<evidence type="ECO:0000256" key="1">
    <source>
        <dbReference type="SAM" id="MobiDB-lite"/>
    </source>
</evidence>
<gene>
    <name evidence="2" type="ORF">QO014_003329</name>
</gene>
<dbReference type="EMBL" id="JAUSVO010000004">
    <property type="protein sequence ID" value="MDQ0438934.1"/>
    <property type="molecule type" value="Genomic_DNA"/>
</dbReference>
<sequence>MPFIRIEFGAARVLRPAKAPLSNSPPQGGRGLAERVTVVRAKAPSHSSPFVGEARRGERRGRIPSFRIDFGAARVPCLAKAPLSNCPPQGGRGQAERVIVARARALSHPSPLVGEVRRGERRGRMRSIRIDFGAARVLRPAKAPLSNSPPQGGRELAERVTVVRAKAPSHSSPLVGEVRRGERRGRMRSIRIDFGAARVLCRAKGPLSNSPPQGGRGLAERVIEGEARLA</sequence>
<name>A0ABU0H9E1_9HYPH</name>
<protein>
    <submittedName>
        <fullName evidence="2">Uncharacterized protein</fullName>
    </submittedName>
</protein>